<accession>A0ABP7XFY3</accession>
<proteinExistence type="predicted"/>
<protein>
    <recommendedName>
        <fullName evidence="3">Lipoprotein</fullName>
    </recommendedName>
</protein>
<name>A0ABP7XFY3_9FLAO</name>
<comment type="caution">
    <text evidence="1">The sequence shown here is derived from an EMBL/GenBank/DDBJ whole genome shotgun (WGS) entry which is preliminary data.</text>
</comment>
<keyword evidence="2" id="KW-1185">Reference proteome</keyword>
<dbReference type="EMBL" id="BAABCW010000003">
    <property type="protein sequence ID" value="GAA4113669.1"/>
    <property type="molecule type" value="Genomic_DNA"/>
</dbReference>
<reference evidence="2" key="1">
    <citation type="journal article" date="2019" name="Int. J. Syst. Evol. Microbiol.">
        <title>The Global Catalogue of Microorganisms (GCM) 10K type strain sequencing project: providing services to taxonomists for standard genome sequencing and annotation.</title>
        <authorList>
            <consortium name="The Broad Institute Genomics Platform"/>
            <consortium name="The Broad Institute Genome Sequencing Center for Infectious Disease"/>
            <person name="Wu L."/>
            <person name="Ma J."/>
        </authorList>
    </citation>
    <scope>NUCLEOTIDE SEQUENCE [LARGE SCALE GENOMIC DNA]</scope>
    <source>
        <strain evidence="2">JCM 17106</strain>
    </source>
</reference>
<organism evidence="1 2">
    <name type="scientific">Aquimarina addita</name>
    <dbReference type="NCBI Taxonomy" id="870485"/>
    <lineage>
        <taxon>Bacteria</taxon>
        <taxon>Pseudomonadati</taxon>
        <taxon>Bacteroidota</taxon>
        <taxon>Flavobacteriia</taxon>
        <taxon>Flavobacteriales</taxon>
        <taxon>Flavobacteriaceae</taxon>
        <taxon>Aquimarina</taxon>
    </lineage>
</organism>
<evidence type="ECO:0000313" key="1">
    <source>
        <dbReference type="EMBL" id="GAA4113669.1"/>
    </source>
</evidence>
<gene>
    <name evidence="1" type="ORF">GCM10022393_12810</name>
</gene>
<evidence type="ECO:0008006" key="3">
    <source>
        <dbReference type="Google" id="ProtNLM"/>
    </source>
</evidence>
<dbReference type="Proteomes" id="UP001500459">
    <property type="component" value="Unassembled WGS sequence"/>
</dbReference>
<sequence>MKLYDFNVTIRYGALFFVIFLFLNGSCSSQKKQSDSGTDNIKEDFSSQSIETQVSDVDMDTISLINITTYRGAWFEIEFPASFITTPSSPVITTDTYTFIETDEATFESRNGDVTFFVFSPQWGGNPISYLKIIKDEEIIVDKTEKDKDTPPNTYRWVTVKNSKEGYQRSFYSKKTASTHLVFGIKYNNQEAYNLYKNAYIDFKKSLIQYAD</sequence>
<evidence type="ECO:0000313" key="2">
    <source>
        <dbReference type="Proteomes" id="UP001500459"/>
    </source>
</evidence>